<feature type="compositionally biased region" description="Polar residues" evidence="1">
    <location>
        <begin position="1"/>
        <end position="13"/>
    </location>
</feature>
<dbReference type="AlphaFoldDB" id="A0A8X6Q7C8"/>
<feature type="region of interest" description="Disordered" evidence="1">
    <location>
        <begin position="1"/>
        <end position="52"/>
    </location>
</feature>
<name>A0A8X6Q7C8_NEPPI</name>
<comment type="caution">
    <text evidence="2">The sequence shown here is derived from an EMBL/GenBank/DDBJ whole genome shotgun (WGS) entry which is preliminary data.</text>
</comment>
<protein>
    <submittedName>
        <fullName evidence="2">Uncharacterized protein</fullName>
    </submittedName>
</protein>
<gene>
    <name evidence="2" type="ORF">NPIL_12161</name>
</gene>
<dbReference type="Proteomes" id="UP000887013">
    <property type="component" value="Unassembled WGS sequence"/>
</dbReference>
<organism evidence="2 3">
    <name type="scientific">Nephila pilipes</name>
    <name type="common">Giant wood spider</name>
    <name type="synonym">Nephila maculata</name>
    <dbReference type="NCBI Taxonomy" id="299642"/>
    <lineage>
        <taxon>Eukaryota</taxon>
        <taxon>Metazoa</taxon>
        <taxon>Ecdysozoa</taxon>
        <taxon>Arthropoda</taxon>
        <taxon>Chelicerata</taxon>
        <taxon>Arachnida</taxon>
        <taxon>Araneae</taxon>
        <taxon>Araneomorphae</taxon>
        <taxon>Entelegynae</taxon>
        <taxon>Araneoidea</taxon>
        <taxon>Nephilidae</taxon>
        <taxon>Nephila</taxon>
    </lineage>
</organism>
<feature type="compositionally biased region" description="Basic residues" evidence="1">
    <location>
        <begin position="36"/>
        <end position="45"/>
    </location>
</feature>
<reference evidence="2" key="1">
    <citation type="submission" date="2020-08" db="EMBL/GenBank/DDBJ databases">
        <title>Multicomponent nature underlies the extraordinary mechanical properties of spider dragline silk.</title>
        <authorList>
            <person name="Kono N."/>
            <person name="Nakamura H."/>
            <person name="Mori M."/>
            <person name="Yoshida Y."/>
            <person name="Ohtoshi R."/>
            <person name="Malay A.D."/>
            <person name="Moran D.A.P."/>
            <person name="Tomita M."/>
            <person name="Numata K."/>
            <person name="Arakawa K."/>
        </authorList>
    </citation>
    <scope>NUCLEOTIDE SEQUENCE</scope>
</reference>
<feature type="compositionally biased region" description="Basic and acidic residues" evidence="1">
    <location>
        <begin position="14"/>
        <end position="25"/>
    </location>
</feature>
<sequence length="97" mass="11370">MQVSLTIPSQTDTKTAKRFERKDFLAMHTDSNTNHLKNKRRRNKTTRPSSTDRPFFFFGIPELKLGVRQENVTRQSVTSWLELGLLSRCHDDQEEMS</sequence>
<accession>A0A8X6Q7C8</accession>
<evidence type="ECO:0000313" key="3">
    <source>
        <dbReference type="Proteomes" id="UP000887013"/>
    </source>
</evidence>
<evidence type="ECO:0000256" key="1">
    <source>
        <dbReference type="SAM" id="MobiDB-lite"/>
    </source>
</evidence>
<proteinExistence type="predicted"/>
<dbReference type="EMBL" id="BMAW01124881">
    <property type="protein sequence ID" value="GFU09969.1"/>
    <property type="molecule type" value="Genomic_DNA"/>
</dbReference>
<evidence type="ECO:0000313" key="2">
    <source>
        <dbReference type="EMBL" id="GFU09969.1"/>
    </source>
</evidence>
<keyword evidence="3" id="KW-1185">Reference proteome</keyword>